<dbReference type="GO" id="GO:0005524">
    <property type="term" value="F:ATP binding"/>
    <property type="evidence" value="ECO:0007669"/>
    <property type="project" value="InterPro"/>
</dbReference>
<comment type="caution">
    <text evidence="3">The sequence shown here is derived from an EMBL/GenBank/DDBJ whole genome shotgun (WGS) entry which is preliminary data.</text>
</comment>
<sequence>MTSSATRFVDLTAAELVEHAIRRGEGTLAANGAFVANTGRRTGRSPQDRFIVQESSTENEIQWGNVNRPFDADKFDALWARVEAHVQSNDHFISHLEVGADPE</sequence>
<dbReference type="GO" id="GO:0006094">
    <property type="term" value="P:gluconeogenesis"/>
    <property type="evidence" value="ECO:0007669"/>
    <property type="project" value="UniProtKB-KW"/>
</dbReference>
<keyword evidence="2" id="KW-0456">Lyase</keyword>
<dbReference type="InterPro" id="IPR001272">
    <property type="entry name" value="PEP_carboxykinase_ATP"/>
</dbReference>
<organism evidence="3">
    <name type="scientific">marine sediment metagenome</name>
    <dbReference type="NCBI Taxonomy" id="412755"/>
    <lineage>
        <taxon>unclassified sequences</taxon>
        <taxon>metagenomes</taxon>
        <taxon>ecological metagenomes</taxon>
    </lineage>
</organism>
<keyword evidence="2" id="KW-0210">Decarboxylase</keyword>
<reference evidence="3" key="1">
    <citation type="journal article" date="2015" name="Nature">
        <title>Complex archaea that bridge the gap between prokaryotes and eukaryotes.</title>
        <authorList>
            <person name="Spang A."/>
            <person name="Saw J.H."/>
            <person name="Jorgensen S.L."/>
            <person name="Zaremba-Niedzwiedzka K."/>
            <person name="Martijn J."/>
            <person name="Lind A.E."/>
            <person name="van Eijk R."/>
            <person name="Schleper C."/>
            <person name="Guy L."/>
            <person name="Ettema T.J."/>
        </authorList>
    </citation>
    <scope>NUCLEOTIDE SEQUENCE</scope>
</reference>
<evidence type="ECO:0000256" key="2">
    <source>
        <dbReference type="ARBA" id="ARBA00022793"/>
    </source>
</evidence>
<dbReference type="AlphaFoldDB" id="A0A0F9B820"/>
<dbReference type="Pfam" id="PF01293">
    <property type="entry name" value="PEPCK_ATP"/>
    <property type="match status" value="1"/>
</dbReference>
<gene>
    <name evidence="3" type="ORF">LCGC14_2482370</name>
</gene>
<dbReference type="PANTHER" id="PTHR30031">
    <property type="entry name" value="PHOSPHOENOLPYRUVATE CARBOXYKINASE ATP"/>
    <property type="match status" value="1"/>
</dbReference>
<dbReference type="InterPro" id="IPR008210">
    <property type="entry name" value="PEP_carboxykinase_N"/>
</dbReference>
<name>A0A0F9B820_9ZZZZ</name>
<keyword evidence="1" id="KW-0312">Gluconeogenesis</keyword>
<proteinExistence type="predicted"/>
<accession>A0A0F9B820</accession>
<evidence type="ECO:0000313" key="3">
    <source>
        <dbReference type="EMBL" id="KKL17755.1"/>
    </source>
</evidence>
<protein>
    <recommendedName>
        <fullName evidence="4">Phosphoenolpyruvate carboxykinase (ATP)</fullName>
    </recommendedName>
</protein>
<dbReference type="SUPFAM" id="SSF68923">
    <property type="entry name" value="PEP carboxykinase N-terminal domain"/>
    <property type="match status" value="1"/>
</dbReference>
<dbReference type="GO" id="GO:0004612">
    <property type="term" value="F:phosphoenolpyruvate carboxykinase (ATP) activity"/>
    <property type="evidence" value="ECO:0007669"/>
    <property type="project" value="InterPro"/>
</dbReference>
<evidence type="ECO:0000256" key="1">
    <source>
        <dbReference type="ARBA" id="ARBA00022432"/>
    </source>
</evidence>
<dbReference type="GO" id="GO:0005829">
    <property type="term" value="C:cytosol"/>
    <property type="evidence" value="ECO:0007669"/>
    <property type="project" value="TreeGrafter"/>
</dbReference>
<dbReference type="PANTHER" id="PTHR30031:SF0">
    <property type="entry name" value="PHOSPHOENOLPYRUVATE CARBOXYKINASE (ATP)"/>
    <property type="match status" value="1"/>
</dbReference>
<dbReference type="Gene3D" id="3.40.449.10">
    <property type="entry name" value="Phosphoenolpyruvate Carboxykinase, domain 1"/>
    <property type="match status" value="1"/>
</dbReference>
<dbReference type="EMBL" id="LAZR01039135">
    <property type="protein sequence ID" value="KKL17755.1"/>
    <property type="molecule type" value="Genomic_DNA"/>
</dbReference>
<evidence type="ECO:0008006" key="4">
    <source>
        <dbReference type="Google" id="ProtNLM"/>
    </source>
</evidence>
<feature type="non-terminal residue" evidence="3">
    <location>
        <position position="103"/>
    </location>
</feature>